<feature type="binding site" evidence="8">
    <location>
        <position position="315"/>
    </location>
    <ligand>
        <name>substrate</name>
    </ligand>
</feature>
<evidence type="ECO:0000256" key="11">
    <source>
        <dbReference type="SAM" id="Phobius"/>
    </source>
</evidence>
<comment type="caution">
    <text evidence="14">The sequence shown here is derived from an EMBL/GenBank/DDBJ whole genome shotgun (WGS) entry which is preliminary data.</text>
</comment>
<dbReference type="GO" id="GO:0071555">
    <property type="term" value="P:cell wall organization"/>
    <property type="evidence" value="ECO:0007669"/>
    <property type="project" value="UniProtKB-KW"/>
</dbReference>
<reference evidence="15" key="1">
    <citation type="submission" date="2016-02" db="EMBL/GenBank/DDBJ databases">
        <authorList>
            <person name="Wen L."/>
            <person name="He K."/>
            <person name="Yang H."/>
        </authorList>
    </citation>
    <scope>NUCLEOTIDE SEQUENCE [LARGE SCALE GENOMIC DNA]</scope>
    <source>
        <strain evidence="15">JCM 15929</strain>
    </source>
</reference>
<keyword evidence="5" id="KW-0573">Peptidoglycan synthesis</keyword>
<dbReference type="PANTHER" id="PTHR21581:SF33">
    <property type="entry name" value="D-ALANYL-D-ALANINE CARBOXYPEPTIDASE DACB"/>
    <property type="match status" value="1"/>
</dbReference>
<feature type="transmembrane region" description="Helical" evidence="11">
    <location>
        <begin position="408"/>
        <end position="426"/>
    </location>
</feature>
<feature type="domain" description="Peptidase S11 D-alanyl-D-alanine carboxypeptidase A N-terminal" evidence="13">
    <location>
        <begin position="99"/>
        <end position="342"/>
    </location>
</feature>
<evidence type="ECO:0000256" key="9">
    <source>
        <dbReference type="RuleBase" id="RU004016"/>
    </source>
</evidence>
<dbReference type="Proteomes" id="UP000070258">
    <property type="component" value="Unassembled WGS sequence"/>
</dbReference>
<keyword evidence="11" id="KW-0472">Membrane</keyword>
<dbReference type="STRING" id="239498.AXK60_23990"/>
<feature type="signal peptide" evidence="12">
    <location>
        <begin position="1"/>
        <end position="25"/>
    </location>
</feature>
<feature type="compositionally biased region" description="Pro residues" evidence="10">
    <location>
        <begin position="267"/>
        <end position="289"/>
    </location>
</feature>
<comment type="similarity">
    <text evidence="1 9">Belongs to the peptidase S11 family.</text>
</comment>
<dbReference type="RefSeq" id="WP_068570776.1">
    <property type="nucleotide sequence ID" value="NZ_LSRF01000015.1"/>
</dbReference>
<feature type="region of interest" description="Disordered" evidence="10">
    <location>
        <begin position="377"/>
        <end position="398"/>
    </location>
</feature>
<feature type="compositionally biased region" description="Basic and acidic residues" evidence="10">
    <location>
        <begin position="383"/>
        <end position="394"/>
    </location>
</feature>
<dbReference type="PRINTS" id="PR00725">
    <property type="entry name" value="DADACBPTASE1"/>
</dbReference>
<keyword evidence="2 12" id="KW-0732">Signal</keyword>
<feature type="active site" description="Proton acceptor" evidence="7">
    <location>
        <position position="135"/>
    </location>
</feature>
<feature type="active site" evidence="7">
    <location>
        <position position="187"/>
    </location>
</feature>
<evidence type="ECO:0000256" key="2">
    <source>
        <dbReference type="ARBA" id="ARBA00022729"/>
    </source>
</evidence>
<keyword evidence="4" id="KW-0133">Cell shape</keyword>
<dbReference type="EMBL" id="LSRF01000015">
    <property type="protein sequence ID" value="KXP12127.1"/>
    <property type="molecule type" value="Genomic_DNA"/>
</dbReference>
<evidence type="ECO:0000256" key="4">
    <source>
        <dbReference type="ARBA" id="ARBA00022960"/>
    </source>
</evidence>
<feature type="region of interest" description="Disordered" evidence="10">
    <location>
        <begin position="265"/>
        <end position="289"/>
    </location>
</feature>
<evidence type="ECO:0000256" key="3">
    <source>
        <dbReference type="ARBA" id="ARBA00022801"/>
    </source>
</evidence>
<dbReference type="Gene3D" id="3.40.710.10">
    <property type="entry name" value="DD-peptidase/beta-lactamase superfamily"/>
    <property type="match status" value="1"/>
</dbReference>
<organism evidence="14 15">
    <name type="scientific">Tsukamurella pseudospumae</name>
    <dbReference type="NCBI Taxonomy" id="239498"/>
    <lineage>
        <taxon>Bacteria</taxon>
        <taxon>Bacillati</taxon>
        <taxon>Actinomycetota</taxon>
        <taxon>Actinomycetes</taxon>
        <taxon>Mycobacteriales</taxon>
        <taxon>Tsukamurellaceae</taxon>
        <taxon>Tsukamurella</taxon>
    </lineage>
</organism>
<evidence type="ECO:0000256" key="5">
    <source>
        <dbReference type="ARBA" id="ARBA00022984"/>
    </source>
</evidence>
<keyword evidence="11" id="KW-0812">Transmembrane</keyword>
<evidence type="ECO:0000259" key="13">
    <source>
        <dbReference type="Pfam" id="PF00768"/>
    </source>
</evidence>
<dbReference type="GO" id="GO:0009252">
    <property type="term" value="P:peptidoglycan biosynthetic process"/>
    <property type="evidence" value="ECO:0007669"/>
    <property type="project" value="UniProtKB-KW"/>
</dbReference>
<dbReference type="InterPro" id="IPR018044">
    <property type="entry name" value="Peptidase_S11"/>
</dbReference>
<dbReference type="PANTHER" id="PTHR21581">
    <property type="entry name" value="D-ALANYL-D-ALANINE CARBOXYPEPTIDASE"/>
    <property type="match status" value="1"/>
</dbReference>
<keyword evidence="11" id="KW-1133">Transmembrane helix</keyword>
<evidence type="ECO:0000313" key="14">
    <source>
        <dbReference type="EMBL" id="KXP12127.1"/>
    </source>
</evidence>
<feature type="chain" id="PRO_5039537716" evidence="12">
    <location>
        <begin position="26"/>
        <end position="432"/>
    </location>
</feature>
<dbReference type="GO" id="GO:0009002">
    <property type="term" value="F:serine-type D-Ala-D-Ala carboxypeptidase activity"/>
    <property type="evidence" value="ECO:0007669"/>
    <property type="project" value="InterPro"/>
</dbReference>
<feature type="active site" description="Acyl-ester intermediate" evidence="7">
    <location>
        <position position="132"/>
    </location>
</feature>
<proteinExistence type="inferred from homology"/>
<dbReference type="AlphaFoldDB" id="A0A138ANV1"/>
<evidence type="ECO:0000256" key="6">
    <source>
        <dbReference type="ARBA" id="ARBA00023316"/>
    </source>
</evidence>
<evidence type="ECO:0000256" key="12">
    <source>
        <dbReference type="SAM" id="SignalP"/>
    </source>
</evidence>
<accession>A0A138ANV1</accession>
<dbReference type="SUPFAM" id="SSF56601">
    <property type="entry name" value="beta-lactamase/transpeptidase-like"/>
    <property type="match status" value="1"/>
</dbReference>
<dbReference type="OrthoDB" id="3663940at2"/>
<dbReference type="InterPro" id="IPR001967">
    <property type="entry name" value="Peptidase_S11_N"/>
</dbReference>
<evidence type="ECO:0000256" key="7">
    <source>
        <dbReference type="PIRSR" id="PIRSR618044-1"/>
    </source>
</evidence>
<name>A0A138ANV1_9ACTN</name>
<sequence length="432" mass="43472">MIARALRTATVVGLLGTLAVAPAGATPAPAPSPTPGPAVATLVTDACPHKHVPPPAVDASEVPKPGTPAPAPLAVPDPPVGGAKLGGCGLVVPDGAPPAPPGIDSAGWLVADATDGTVIAAKDPHGRYRPASTIKLLLAQVALRDLKLDTVVEGTAEDAAQEGDAAGVSPGGRYTVKDLLEGLLLISGNDAAHALARQLGGVDAAVAKMNELASSLGAHDTRAATPSGLDGPGMSTSPYDLALILRAALQDKRFVEIAATPRITFPGHPPVPTTGPPTPVPPGSSAPPAPTSVAPYPILNENRLLTDFPGAVAGKNGYTDDAKKTFAGAVDRDGHRYVIVQMFGLTHTGNTYWDQYRRLLDYGVALRGKSVGTLVAASGSGAPEHRPDEGHDAVVESGPSGMGNGTKLLIGLGGLAVIAALVGAAMRTNRGR</sequence>
<keyword evidence="6" id="KW-0961">Cell wall biogenesis/degradation</keyword>
<dbReference type="Pfam" id="PF00768">
    <property type="entry name" value="Peptidase_S11"/>
    <property type="match status" value="1"/>
</dbReference>
<evidence type="ECO:0000256" key="8">
    <source>
        <dbReference type="PIRSR" id="PIRSR618044-2"/>
    </source>
</evidence>
<dbReference type="GO" id="GO:0008360">
    <property type="term" value="P:regulation of cell shape"/>
    <property type="evidence" value="ECO:0007669"/>
    <property type="project" value="UniProtKB-KW"/>
</dbReference>
<evidence type="ECO:0000313" key="15">
    <source>
        <dbReference type="Proteomes" id="UP000070258"/>
    </source>
</evidence>
<dbReference type="InterPro" id="IPR012338">
    <property type="entry name" value="Beta-lactam/transpept-like"/>
</dbReference>
<protein>
    <submittedName>
        <fullName evidence="14">Peptidase S11</fullName>
    </submittedName>
</protein>
<evidence type="ECO:0000256" key="10">
    <source>
        <dbReference type="SAM" id="MobiDB-lite"/>
    </source>
</evidence>
<keyword evidence="3" id="KW-0378">Hydrolase</keyword>
<gene>
    <name evidence="14" type="ORF">AXK60_23990</name>
</gene>
<evidence type="ECO:0000256" key="1">
    <source>
        <dbReference type="ARBA" id="ARBA00007164"/>
    </source>
</evidence>
<dbReference type="GO" id="GO:0006508">
    <property type="term" value="P:proteolysis"/>
    <property type="evidence" value="ECO:0007669"/>
    <property type="project" value="InterPro"/>
</dbReference>